<dbReference type="Gene3D" id="3.40.50.620">
    <property type="entry name" value="HUPs"/>
    <property type="match status" value="1"/>
</dbReference>
<proteinExistence type="predicted"/>
<gene>
    <name evidence="2" type="ORF">A2982_01295</name>
</gene>
<organism evidence="2 3">
    <name type="scientific">candidate division WWE3 bacterium RIFCSPLOWO2_01_FULL_39_13</name>
    <dbReference type="NCBI Taxonomy" id="1802624"/>
    <lineage>
        <taxon>Bacteria</taxon>
        <taxon>Katanobacteria</taxon>
    </lineage>
</organism>
<comment type="caution">
    <text evidence="2">The sequence shown here is derived from an EMBL/GenBank/DDBJ whole genome shotgun (WGS) entry which is preliminary data.</text>
</comment>
<protein>
    <recommendedName>
        <fullName evidence="4">Leucine--tRNA ligase</fullName>
    </recommendedName>
</protein>
<evidence type="ECO:0008006" key="4">
    <source>
        <dbReference type="Google" id="ProtNLM"/>
    </source>
</evidence>
<dbReference type="STRING" id="1802624.A2982_01295"/>
<keyword evidence="1" id="KW-1133">Transmembrane helix</keyword>
<dbReference type="AlphaFoldDB" id="A0A1F4V4I5"/>
<keyword evidence="1" id="KW-0472">Membrane</keyword>
<name>A0A1F4V4I5_UNCKA</name>
<evidence type="ECO:0000256" key="1">
    <source>
        <dbReference type="SAM" id="Phobius"/>
    </source>
</evidence>
<dbReference type="InterPro" id="IPR014729">
    <property type="entry name" value="Rossmann-like_a/b/a_fold"/>
</dbReference>
<keyword evidence="1" id="KW-0812">Transmembrane</keyword>
<sequence length="488" mass="56899">MYEYRKGYIDSASFKNKTNNCAISFPCIYPVCPISIDHARMYVIGDVYTRYYRAYNKKVIFPIGFHYSGLTAHKFHAALNSKEENDTKRVFREIYQCHPHVTNYLKQSPYNILDYFAFVTLQDFKKINVSADYEEYYTTNSPQYDRFVLTFFEAYETKKVLIKNENNIQLDYSNRGWRNKMISWSEEVSTIRKQEKIGLLNSANDLKNGWNILKTEGYGVKWRDGGIIDSMHDSELLSLYDIVNHVSKNGYEFTDRDMEILFNVLSGSSSTNIPSGVTRVLSWLPTSLLIMEEHLKVWFIKKLYTESLLFSPCYRTKNFFVLGLGMKNGKRMSSSQGTAVLLQDLISQNDPIPARMIILMSGGHPSSFYNYDDSIPTQINKLFLSFKHFISHSLIELLSANELVLNDLLKDSSVEDVLSRLETKEELLLIFNRLEKYIVEGYLKQCLIELMTILPKTYKKYMLKDRQLLLFIINFYMKILLGVTLIEL</sequence>
<dbReference type="EMBL" id="MEVH01000005">
    <property type="protein sequence ID" value="OGC52112.1"/>
    <property type="molecule type" value="Genomic_DNA"/>
</dbReference>
<evidence type="ECO:0000313" key="2">
    <source>
        <dbReference type="EMBL" id="OGC52112.1"/>
    </source>
</evidence>
<dbReference type="SUPFAM" id="SSF52374">
    <property type="entry name" value="Nucleotidylyl transferase"/>
    <property type="match status" value="1"/>
</dbReference>
<dbReference type="Proteomes" id="UP000178771">
    <property type="component" value="Unassembled WGS sequence"/>
</dbReference>
<feature type="transmembrane region" description="Helical" evidence="1">
    <location>
        <begin position="468"/>
        <end position="486"/>
    </location>
</feature>
<accession>A0A1F4V4I5</accession>
<evidence type="ECO:0000313" key="3">
    <source>
        <dbReference type="Proteomes" id="UP000178771"/>
    </source>
</evidence>
<reference evidence="2 3" key="1">
    <citation type="journal article" date="2016" name="Nat. Commun.">
        <title>Thousands of microbial genomes shed light on interconnected biogeochemical processes in an aquifer system.</title>
        <authorList>
            <person name="Anantharaman K."/>
            <person name="Brown C.T."/>
            <person name="Hug L.A."/>
            <person name="Sharon I."/>
            <person name="Castelle C.J."/>
            <person name="Probst A.J."/>
            <person name="Thomas B.C."/>
            <person name="Singh A."/>
            <person name="Wilkins M.J."/>
            <person name="Karaoz U."/>
            <person name="Brodie E.L."/>
            <person name="Williams K.H."/>
            <person name="Hubbard S.S."/>
            <person name="Banfield J.F."/>
        </authorList>
    </citation>
    <scope>NUCLEOTIDE SEQUENCE [LARGE SCALE GENOMIC DNA]</scope>
</reference>